<reference evidence="1 2" key="1">
    <citation type="submission" date="2021-06" db="EMBL/GenBank/DDBJ databases">
        <authorList>
            <person name="Kallberg Y."/>
            <person name="Tangrot J."/>
            <person name="Rosling A."/>
        </authorList>
    </citation>
    <scope>NUCLEOTIDE SEQUENCE [LARGE SCALE GENOMIC DNA]</scope>
    <source>
        <strain evidence="1 2">120-4 pot B 10/14</strain>
    </source>
</reference>
<organism evidence="1 2">
    <name type="scientific">Gigaspora margarita</name>
    <dbReference type="NCBI Taxonomy" id="4874"/>
    <lineage>
        <taxon>Eukaryota</taxon>
        <taxon>Fungi</taxon>
        <taxon>Fungi incertae sedis</taxon>
        <taxon>Mucoromycota</taxon>
        <taxon>Glomeromycotina</taxon>
        <taxon>Glomeromycetes</taxon>
        <taxon>Diversisporales</taxon>
        <taxon>Gigasporaceae</taxon>
        <taxon>Gigaspora</taxon>
    </lineage>
</organism>
<name>A0ABN7XHD0_GIGMA</name>
<feature type="non-terminal residue" evidence="1">
    <location>
        <position position="45"/>
    </location>
</feature>
<sequence>EELANIKEVPNIDDSYQSKVKLNKTKTISYDQKPANFSSTRGITK</sequence>
<comment type="caution">
    <text evidence="1">The sequence shown here is derived from an EMBL/GenBank/DDBJ whole genome shotgun (WGS) entry which is preliminary data.</text>
</comment>
<keyword evidence="2" id="KW-1185">Reference proteome</keyword>
<accession>A0ABN7XHD0</accession>
<protein>
    <submittedName>
        <fullName evidence="1">44544_t:CDS:1</fullName>
    </submittedName>
</protein>
<evidence type="ECO:0000313" key="1">
    <source>
        <dbReference type="EMBL" id="CAG8854185.1"/>
    </source>
</evidence>
<evidence type="ECO:0000313" key="2">
    <source>
        <dbReference type="Proteomes" id="UP000789901"/>
    </source>
</evidence>
<proteinExistence type="predicted"/>
<gene>
    <name evidence="1" type="ORF">GMARGA_LOCUS43006</name>
</gene>
<feature type="non-terminal residue" evidence="1">
    <location>
        <position position="1"/>
    </location>
</feature>
<dbReference type="Proteomes" id="UP000789901">
    <property type="component" value="Unassembled WGS sequence"/>
</dbReference>
<dbReference type="EMBL" id="CAJVQB010134460">
    <property type="protein sequence ID" value="CAG8854185.1"/>
    <property type="molecule type" value="Genomic_DNA"/>
</dbReference>